<comment type="pathway">
    <text evidence="9">Protein modification; protein lipoylation via endogenous pathway; protein N(6)-(lipoyl)lysine from octanoyl-[acyl-carrier-protein]: step 2/2.</text>
</comment>
<dbReference type="GO" id="GO:0005737">
    <property type="term" value="C:cytoplasm"/>
    <property type="evidence" value="ECO:0007669"/>
    <property type="project" value="UniProtKB-SubCell"/>
</dbReference>
<evidence type="ECO:0000256" key="9">
    <source>
        <dbReference type="HAMAP-Rule" id="MF_00206"/>
    </source>
</evidence>
<feature type="binding site" evidence="9">
    <location>
        <position position="35"/>
    </location>
    <ligand>
        <name>[4Fe-4S] cluster</name>
        <dbReference type="ChEBI" id="CHEBI:49883"/>
        <label>1</label>
    </ligand>
</feature>
<dbReference type="EMBL" id="LKCM01000139">
    <property type="protein sequence ID" value="KPQ43512.1"/>
    <property type="molecule type" value="Genomic_DNA"/>
</dbReference>
<dbReference type="InterPro" id="IPR006638">
    <property type="entry name" value="Elp3/MiaA/NifB-like_rSAM"/>
</dbReference>
<dbReference type="PATRIC" id="fig|1719120.3.peg.2070"/>
<dbReference type="InterPro" id="IPR003698">
    <property type="entry name" value="Lipoyl_synth"/>
</dbReference>
<dbReference type="EC" id="2.8.1.8" evidence="9"/>
<dbReference type="SFLD" id="SFLDS00029">
    <property type="entry name" value="Radical_SAM"/>
    <property type="match status" value="1"/>
</dbReference>
<dbReference type="PROSITE" id="PS51918">
    <property type="entry name" value="RADICAL_SAM"/>
    <property type="match status" value="1"/>
</dbReference>
<keyword evidence="5 9" id="KW-0479">Metal-binding</keyword>
<comment type="similarity">
    <text evidence="9">Belongs to the radical SAM superfamily. Lipoyl synthase family.</text>
</comment>
<feature type="binding site" evidence="9">
    <location>
        <position position="46"/>
    </location>
    <ligand>
        <name>[4Fe-4S] cluster</name>
        <dbReference type="ChEBI" id="CHEBI:49883"/>
        <label>1</label>
    </ligand>
</feature>
<dbReference type="PIRSF" id="PIRSF005963">
    <property type="entry name" value="Lipoyl_synth"/>
    <property type="match status" value="1"/>
</dbReference>
<keyword evidence="6 9" id="KW-0408">Iron</keyword>
<dbReference type="InterPro" id="IPR013785">
    <property type="entry name" value="Aldolase_TIM"/>
</dbReference>
<sequence>MQKTKPDWLKIRPPSGKKFVDIKKILEDLKLNTVCTGARCPNLGECWTHGTATFMILGSICTRNCKFCAVIKGKEGETLDSSEPGRVAQAVEKLGLKYVVLTSVDRDDLPDGGAMHFANCIKEIKSLDENITVEALIPDFGGNEESLRKIADAHPDVVGHNIETVQELQVHMRDIRAGYTLSLEVLSKVKQMSSSIYTKSSLMLGLGETEDMIIRTMDDLKSRGVSILTLGQYLRPSVKQLEVKEYISPEKFAYYKKIASEKGFIKVMSGPFVRSSYMAHSVKIKKVKN</sequence>
<dbReference type="UniPathway" id="UPA00538">
    <property type="reaction ID" value="UER00593"/>
</dbReference>
<dbReference type="Pfam" id="PF04055">
    <property type="entry name" value="Radical_SAM"/>
    <property type="match status" value="1"/>
</dbReference>
<evidence type="ECO:0000256" key="3">
    <source>
        <dbReference type="ARBA" id="ARBA00022679"/>
    </source>
</evidence>
<dbReference type="GO" id="GO:0051539">
    <property type="term" value="F:4 iron, 4 sulfur cluster binding"/>
    <property type="evidence" value="ECO:0007669"/>
    <property type="project" value="UniProtKB-UniRule"/>
</dbReference>
<dbReference type="InterPro" id="IPR058240">
    <property type="entry name" value="rSAM_sf"/>
</dbReference>
<name>A0A0P8AA58_9EURY</name>
<comment type="function">
    <text evidence="9">Catalyzes the radical-mediated insertion of two sulfur atoms into the C-6 and C-8 positions of the octanoyl moiety bound to the lipoyl domains of lipoate-dependent enzymes, thereby converting the octanoylated domains into lipoylated derivatives.</text>
</comment>
<dbReference type="Gene3D" id="3.20.20.70">
    <property type="entry name" value="Aldolase class I"/>
    <property type="match status" value="1"/>
</dbReference>
<organism evidence="11 12">
    <name type="scientific">Candidatus Methanoperedens nitratireducens</name>
    <dbReference type="NCBI Taxonomy" id="1392998"/>
    <lineage>
        <taxon>Archaea</taxon>
        <taxon>Methanobacteriati</taxon>
        <taxon>Methanobacteriota</taxon>
        <taxon>Stenosarchaea group</taxon>
        <taxon>Methanomicrobia</taxon>
        <taxon>Methanosarcinales</taxon>
        <taxon>ANME-2 cluster</taxon>
        <taxon>Candidatus Methanoperedentaceae</taxon>
        <taxon>Candidatus Methanoperedens</taxon>
    </lineage>
</organism>
<evidence type="ECO:0000256" key="6">
    <source>
        <dbReference type="ARBA" id="ARBA00023004"/>
    </source>
</evidence>
<keyword evidence="2 9" id="KW-0963">Cytoplasm</keyword>
<evidence type="ECO:0000256" key="4">
    <source>
        <dbReference type="ARBA" id="ARBA00022691"/>
    </source>
</evidence>
<dbReference type="CDD" id="cd01335">
    <property type="entry name" value="Radical_SAM"/>
    <property type="match status" value="1"/>
</dbReference>
<feature type="binding site" evidence="9">
    <location>
        <position position="276"/>
    </location>
    <ligand>
        <name>[4Fe-4S] cluster</name>
        <dbReference type="ChEBI" id="CHEBI:49883"/>
        <label>1</label>
    </ligand>
</feature>
<evidence type="ECO:0000256" key="1">
    <source>
        <dbReference type="ARBA" id="ARBA00022485"/>
    </source>
</evidence>
<dbReference type="GO" id="GO:0016992">
    <property type="term" value="F:lipoate synthase activity"/>
    <property type="evidence" value="ECO:0007669"/>
    <property type="project" value="UniProtKB-UniRule"/>
</dbReference>
<dbReference type="Proteomes" id="UP000050360">
    <property type="component" value="Unassembled WGS sequence"/>
</dbReference>
<evidence type="ECO:0000256" key="2">
    <source>
        <dbReference type="ARBA" id="ARBA00022490"/>
    </source>
</evidence>
<dbReference type="SMART" id="SM00729">
    <property type="entry name" value="Elp3"/>
    <property type="match status" value="1"/>
</dbReference>
<gene>
    <name evidence="11" type="primary">liaS</name>
    <name evidence="9" type="synonym">lipA</name>
    <name evidence="11" type="ORF">MPEBLZ_01894</name>
</gene>
<evidence type="ECO:0000313" key="12">
    <source>
        <dbReference type="Proteomes" id="UP000050360"/>
    </source>
</evidence>
<comment type="caution">
    <text evidence="11">The sequence shown here is derived from an EMBL/GenBank/DDBJ whole genome shotgun (WGS) entry which is preliminary data.</text>
</comment>
<dbReference type="AlphaFoldDB" id="A0A0P8AA58"/>
<reference evidence="11 12" key="1">
    <citation type="submission" date="2015-09" db="EMBL/GenBank/DDBJ databases">
        <title>A metagenomics-based metabolic model of nitrate-dependent anaerobic oxidation of methane by Methanoperedens-like archaea.</title>
        <authorList>
            <person name="Arshad A."/>
            <person name="Speth D.R."/>
            <person name="De Graaf R.M."/>
            <person name="Op Den Camp H.J."/>
            <person name="Jetten M.S."/>
            <person name="Welte C.U."/>
        </authorList>
    </citation>
    <scope>NUCLEOTIDE SEQUENCE [LARGE SCALE GENOMIC DNA]</scope>
</reference>
<dbReference type="PANTHER" id="PTHR10949:SF0">
    <property type="entry name" value="LIPOYL SYNTHASE, MITOCHONDRIAL"/>
    <property type="match status" value="1"/>
</dbReference>
<feature type="binding site" evidence="9">
    <location>
        <position position="65"/>
    </location>
    <ligand>
        <name>[4Fe-4S] cluster</name>
        <dbReference type="ChEBI" id="CHEBI:49883"/>
        <label>2</label>
        <note>4Fe-4S-S-AdoMet</note>
    </ligand>
</feature>
<dbReference type="Pfam" id="PF16881">
    <property type="entry name" value="LIAS_N"/>
    <property type="match status" value="1"/>
</dbReference>
<dbReference type="SFLD" id="SFLDF00271">
    <property type="entry name" value="lipoyl_synthase"/>
    <property type="match status" value="1"/>
</dbReference>
<feature type="domain" description="Radical SAM core" evidence="10">
    <location>
        <begin position="47"/>
        <end position="265"/>
    </location>
</feature>
<proteinExistence type="inferred from homology"/>
<feature type="binding site" evidence="9">
    <location>
        <position position="40"/>
    </location>
    <ligand>
        <name>[4Fe-4S] cluster</name>
        <dbReference type="ChEBI" id="CHEBI:49883"/>
        <label>1</label>
    </ligand>
</feature>
<feature type="binding site" evidence="9">
    <location>
        <position position="68"/>
    </location>
    <ligand>
        <name>[4Fe-4S] cluster</name>
        <dbReference type="ChEBI" id="CHEBI:49883"/>
        <label>2</label>
        <note>4Fe-4S-S-AdoMet</note>
    </ligand>
</feature>
<evidence type="ECO:0000259" key="10">
    <source>
        <dbReference type="PROSITE" id="PS51918"/>
    </source>
</evidence>
<keyword evidence="4 9" id="KW-0949">S-adenosyl-L-methionine</keyword>
<evidence type="ECO:0000313" key="11">
    <source>
        <dbReference type="EMBL" id="KPQ43512.1"/>
    </source>
</evidence>
<comment type="subcellular location">
    <subcellularLocation>
        <location evidence="9">Cytoplasm</location>
    </subcellularLocation>
</comment>
<dbReference type="InterPro" id="IPR007197">
    <property type="entry name" value="rSAM"/>
</dbReference>
<dbReference type="SUPFAM" id="SSF102114">
    <property type="entry name" value="Radical SAM enzymes"/>
    <property type="match status" value="1"/>
</dbReference>
<dbReference type="GO" id="GO:0009249">
    <property type="term" value="P:protein lipoylation"/>
    <property type="evidence" value="ECO:0007669"/>
    <property type="project" value="UniProtKB-UniRule"/>
</dbReference>
<comment type="catalytic activity">
    <reaction evidence="8 9">
        <text>[[Fe-S] cluster scaffold protein carrying a second [4Fe-4S](2+) cluster] + N(6)-octanoyl-L-lysyl-[protein] + 2 oxidized [2Fe-2S]-[ferredoxin] + 2 S-adenosyl-L-methionine + 4 H(+) = [[Fe-S] cluster scaffold protein] + N(6)-[(R)-dihydrolipoyl]-L-lysyl-[protein] + 4 Fe(3+) + 2 hydrogen sulfide + 2 5'-deoxyadenosine + 2 L-methionine + 2 reduced [2Fe-2S]-[ferredoxin]</text>
        <dbReference type="Rhea" id="RHEA:16585"/>
        <dbReference type="Rhea" id="RHEA-COMP:9928"/>
        <dbReference type="Rhea" id="RHEA-COMP:10000"/>
        <dbReference type="Rhea" id="RHEA-COMP:10001"/>
        <dbReference type="Rhea" id="RHEA-COMP:10475"/>
        <dbReference type="Rhea" id="RHEA-COMP:14568"/>
        <dbReference type="Rhea" id="RHEA-COMP:14569"/>
        <dbReference type="ChEBI" id="CHEBI:15378"/>
        <dbReference type="ChEBI" id="CHEBI:17319"/>
        <dbReference type="ChEBI" id="CHEBI:29034"/>
        <dbReference type="ChEBI" id="CHEBI:29919"/>
        <dbReference type="ChEBI" id="CHEBI:33722"/>
        <dbReference type="ChEBI" id="CHEBI:33737"/>
        <dbReference type="ChEBI" id="CHEBI:33738"/>
        <dbReference type="ChEBI" id="CHEBI:57844"/>
        <dbReference type="ChEBI" id="CHEBI:59789"/>
        <dbReference type="ChEBI" id="CHEBI:78809"/>
        <dbReference type="ChEBI" id="CHEBI:83100"/>
        <dbReference type="EC" id="2.8.1.8"/>
    </reaction>
</comment>
<evidence type="ECO:0000256" key="8">
    <source>
        <dbReference type="ARBA" id="ARBA00047326"/>
    </source>
</evidence>
<keyword evidence="3 9" id="KW-0808">Transferase</keyword>
<dbReference type="GO" id="GO:0046872">
    <property type="term" value="F:metal ion binding"/>
    <property type="evidence" value="ECO:0007669"/>
    <property type="project" value="UniProtKB-KW"/>
</dbReference>
<keyword evidence="1 9" id="KW-0004">4Fe-4S</keyword>
<dbReference type="HAMAP" id="MF_00206">
    <property type="entry name" value="Lipoyl_synth"/>
    <property type="match status" value="1"/>
</dbReference>
<accession>A0A0P8AA58</accession>
<dbReference type="FunFam" id="3.20.20.70:FF:000040">
    <property type="entry name" value="Lipoyl synthase"/>
    <property type="match status" value="1"/>
</dbReference>
<dbReference type="NCBIfam" id="TIGR00510">
    <property type="entry name" value="lipA"/>
    <property type="match status" value="1"/>
</dbReference>
<dbReference type="SFLD" id="SFLDG01058">
    <property type="entry name" value="lipoyl_synthase_like"/>
    <property type="match status" value="1"/>
</dbReference>
<dbReference type="NCBIfam" id="NF009544">
    <property type="entry name" value="PRK12928.1"/>
    <property type="match status" value="1"/>
</dbReference>
<dbReference type="NCBIfam" id="NF004019">
    <property type="entry name" value="PRK05481.1"/>
    <property type="match status" value="1"/>
</dbReference>
<keyword evidence="7 9" id="KW-0411">Iron-sulfur</keyword>
<dbReference type="PANTHER" id="PTHR10949">
    <property type="entry name" value="LIPOYL SYNTHASE"/>
    <property type="match status" value="1"/>
</dbReference>
<feature type="binding site" evidence="9">
    <location>
        <position position="61"/>
    </location>
    <ligand>
        <name>[4Fe-4S] cluster</name>
        <dbReference type="ChEBI" id="CHEBI:49883"/>
        <label>2</label>
        <note>4Fe-4S-S-AdoMet</note>
    </ligand>
</feature>
<evidence type="ECO:0000256" key="5">
    <source>
        <dbReference type="ARBA" id="ARBA00022723"/>
    </source>
</evidence>
<protein>
    <recommendedName>
        <fullName evidence="9">Lipoyl synthase</fullName>
        <ecNumber evidence="9">2.8.1.8</ecNumber>
    </recommendedName>
    <alternativeName>
        <fullName evidence="9">Lip-syn</fullName>
        <shortName evidence="9">LS</shortName>
    </alternativeName>
    <alternativeName>
        <fullName evidence="9">Lipoate synthase</fullName>
    </alternativeName>
    <alternativeName>
        <fullName evidence="9">Lipoic acid synthase</fullName>
    </alternativeName>
    <alternativeName>
        <fullName evidence="9">Sulfur insertion protein LipA</fullName>
    </alternativeName>
</protein>
<evidence type="ECO:0000256" key="7">
    <source>
        <dbReference type="ARBA" id="ARBA00023014"/>
    </source>
</evidence>
<dbReference type="InterPro" id="IPR031691">
    <property type="entry name" value="LIAS_N"/>
</dbReference>
<comment type="cofactor">
    <cofactor evidence="9">
        <name>[4Fe-4S] cluster</name>
        <dbReference type="ChEBI" id="CHEBI:49883"/>
    </cofactor>
    <text evidence="9">Binds 2 [4Fe-4S] clusters per subunit. One cluster is coordinated with 3 cysteines and an exchangeable S-adenosyl-L-methionine.</text>
</comment>